<dbReference type="GO" id="GO:0009089">
    <property type="term" value="P:lysine biosynthetic process via diaminopimelate"/>
    <property type="evidence" value="ECO:0007669"/>
    <property type="project" value="UniProtKB-UniPathway"/>
</dbReference>
<dbReference type="InterPro" id="IPR036393">
    <property type="entry name" value="AceGlu_kinase-like_sf"/>
</dbReference>
<reference evidence="12 13" key="1">
    <citation type="submission" date="2018-06" db="EMBL/GenBank/DDBJ databases">
        <authorList>
            <consortium name="Pathogen Informatics"/>
            <person name="Doyle S."/>
        </authorList>
    </citation>
    <scope>NUCLEOTIDE SEQUENCE [LARGE SCALE GENOMIC DNA]</scope>
    <source>
        <strain evidence="12 13">NCTC13456</strain>
    </source>
</reference>
<keyword evidence="6 8" id="KW-0067">ATP-binding</keyword>
<dbReference type="Pfam" id="PF00696">
    <property type="entry name" value="AA_kinase"/>
    <property type="match status" value="1"/>
</dbReference>
<dbReference type="Gene3D" id="1.20.120.1320">
    <property type="entry name" value="Aspartokinase, catalytic domain"/>
    <property type="match status" value="1"/>
</dbReference>
<dbReference type="PANTHER" id="PTHR21499:SF59">
    <property type="entry name" value="ASPARTOKINASE"/>
    <property type="match status" value="1"/>
</dbReference>
<keyword evidence="4 8" id="KW-0547">Nucleotide-binding</keyword>
<dbReference type="GO" id="GO:0009090">
    <property type="term" value="P:homoserine biosynthetic process"/>
    <property type="evidence" value="ECO:0007669"/>
    <property type="project" value="TreeGrafter"/>
</dbReference>
<feature type="binding site" evidence="8">
    <location>
        <position position="43"/>
    </location>
    <ligand>
        <name>substrate</name>
    </ligand>
</feature>
<dbReference type="NCBIfam" id="TIGR00657">
    <property type="entry name" value="asp_kinases"/>
    <property type="match status" value="1"/>
</dbReference>
<dbReference type="Gene3D" id="3.40.1160.10">
    <property type="entry name" value="Acetylglutamate kinase-like"/>
    <property type="match status" value="1"/>
</dbReference>
<dbReference type="GO" id="GO:0005829">
    <property type="term" value="C:cytosol"/>
    <property type="evidence" value="ECO:0007669"/>
    <property type="project" value="TreeGrafter"/>
</dbReference>
<feature type="domain" description="Aspartate/glutamate/uridylate kinase" evidence="11">
    <location>
        <begin position="2"/>
        <end position="273"/>
    </location>
</feature>
<dbReference type="GO" id="GO:0005524">
    <property type="term" value="F:ATP binding"/>
    <property type="evidence" value="ECO:0007669"/>
    <property type="project" value="UniProtKB-KW"/>
</dbReference>
<comment type="pathway">
    <text evidence="10">Amino-acid biosynthesis; L-threonine biosynthesis; L-threonine from L-aspartate: step 1/5.</text>
</comment>
<dbReference type="AlphaFoldDB" id="A0A376G3A2"/>
<evidence type="ECO:0000256" key="9">
    <source>
        <dbReference type="RuleBase" id="RU003448"/>
    </source>
</evidence>
<evidence type="ECO:0000313" key="12">
    <source>
        <dbReference type="EMBL" id="STD53146.1"/>
    </source>
</evidence>
<dbReference type="UniPathway" id="UPA00050">
    <property type="reaction ID" value="UER00461"/>
</dbReference>
<organism evidence="12 13">
    <name type="scientific">Empedobacter falsenii</name>
    <dbReference type="NCBI Taxonomy" id="343874"/>
    <lineage>
        <taxon>Bacteria</taxon>
        <taxon>Pseudomonadati</taxon>
        <taxon>Bacteroidota</taxon>
        <taxon>Flavobacteriia</taxon>
        <taxon>Flavobacteriales</taxon>
        <taxon>Weeksellaceae</taxon>
        <taxon>Empedobacter</taxon>
    </lineage>
</organism>
<evidence type="ECO:0000256" key="3">
    <source>
        <dbReference type="ARBA" id="ARBA00022679"/>
    </source>
</evidence>
<comment type="similarity">
    <text evidence="2 9">Belongs to the aspartokinase family.</text>
</comment>
<evidence type="ECO:0000259" key="11">
    <source>
        <dbReference type="Pfam" id="PF00696"/>
    </source>
</evidence>
<dbReference type="RefSeq" id="WP_114998303.1">
    <property type="nucleotide sequence ID" value="NZ_JAIKTW010000006.1"/>
</dbReference>
<dbReference type="GO" id="GO:0004072">
    <property type="term" value="F:aspartate kinase activity"/>
    <property type="evidence" value="ECO:0007669"/>
    <property type="project" value="UniProtKB-EC"/>
</dbReference>
<evidence type="ECO:0000313" key="13">
    <source>
        <dbReference type="Proteomes" id="UP000254737"/>
    </source>
</evidence>
<dbReference type="EMBL" id="UFXS01000001">
    <property type="protein sequence ID" value="STD53146.1"/>
    <property type="molecule type" value="Genomic_DNA"/>
</dbReference>
<comment type="pathway">
    <text evidence="1 10">Amino-acid biosynthesis; L-lysine biosynthesis via DAP pathway; (S)-tetrahydrodipicolinate from L-aspartate: step 1/4.</text>
</comment>
<dbReference type="InterPro" id="IPR001341">
    <property type="entry name" value="Asp_kinase"/>
</dbReference>
<dbReference type="PIRSF" id="PIRSF000726">
    <property type="entry name" value="Asp_kin"/>
    <property type="match status" value="1"/>
</dbReference>
<protein>
    <recommendedName>
        <fullName evidence="9">Aspartokinase</fullName>
        <ecNumber evidence="9">2.7.2.4</ecNumber>
    </recommendedName>
</protein>
<dbReference type="InterPro" id="IPR005260">
    <property type="entry name" value="Asp_kin_monofn"/>
</dbReference>
<keyword evidence="5 9" id="KW-0418">Kinase</keyword>
<dbReference type="GO" id="GO:0009088">
    <property type="term" value="P:threonine biosynthetic process"/>
    <property type="evidence" value="ECO:0007669"/>
    <property type="project" value="UniProtKB-UniPathway"/>
</dbReference>
<proteinExistence type="inferred from homology"/>
<sequence>MKVFKFGGASVKDAAGVRNVASLLQSVGYENTCIIVSAMGKTTNALEEVVKRYFEKQDFEKTINEVKEQHIALATELFDNPAEVSNEISQFFDDIVSFLRRNKSPNYSYVYDQVVCCGELISTKIISMYLNSIQINNEWLDVRDYIKTDNTYREGKVNWALTEESIKRLPNTGLFITQGFLGSDPNFFTTTLGREGSDYSAAIFAYCLNADSMTIWKDVPGVLNADPRYFENAELLNHISYEEAIELAYYGASVIHPKTLQPLQQKEIPFFVKSFINPTEAGTEVAKGQPLDPKVPCFILKREQHLIRLSSKDFSFITEDKLSGIFNKLYDYQIKVNLMQNSAISLSLCLEDKYDNLEKFVADMNEEYKVQEENNVLLYTIRHFDADSDKVVSKEKELLRQTVRETLQIVVKA</sequence>
<evidence type="ECO:0000256" key="4">
    <source>
        <dbReference type="ARBA" id="ARBA00022741"/>
    </source>
</evidence>
<evidence type="ECO:0000256" key="10">
    <source>
        <dbReference type="RuleBase" id="RU004249"/>
    </source>
</evidence>
<evidence type="ECO:0000256" key="2">
    <source>
        <dbReference type="ARBA" id="ARBA00010122"/>
    </source>
</evidence>
<dbReference type="SUPFAM" id="SSF53633">
    <property type="entry name" value="Carbamate kinase-like"/>
    <property type="match status" value="1"/>
</dbReference>
<evidence type="ECO:0000256" key="8">
    <source>
        <dbReference type="PIRSR" id="PIRSR000726-1"/>
    </source>
</evidence>
<evidence type="ECO:0000256" key="7">
    <source>
        <dbReference type="ARBA" id="ARBA00047872"/>
    </source>
</evidence>
<evidence type="ECO:0000256" key="1">
    <source>
        <dbReference type="ARBA" id="ARBA00004766"/>
    </source>
</evidence>
<dbReference type="SUPFAM" id="SSF55021">
    <property type="entry name" value="ACT-like"/>
    <property type="match status" value="1"/>
</dbReference>
<name>A0A376G3A2_9FLAO</name>
<feature type="binding site" evidence="8">
    <location>
        <begin position="5"/>
        <end position="8"/>
    </location>
    <ligand>
        <name>ATP</name>
        <dbReference type="ChEBI" id="CHEBI:30616"/>
    </ligand>
</feature>
<dbReference type="PANTHER" id="PTHR21499">
    <property type="entry name" value="ASPARTATE KINASE"/>
    <property type="match status" value="1"/>
</dbReference>
<comment type="catalytic activity">
    <reaction evidence="7 9">
        <text>L-aspartate + ATP = 4-phospho-L-aspartate + ADP</text>
        <dbReference type="Rhea" id="RHEA:23776"/>
        <dbReference type="ChEBI" id="CHEBI:29991"/>
        <dbReference type="ChEBI" id="CHEBI:30616"/>
        <dbReference type="ChEBI" id="CHEBI:57535"/>
        <dbReference type="ChEBI" id="CHEBI:456216"/>
        <dbReference type="EC" id="2.7.2.4"/>
    </reaction>
</comment>
<dbReference type="InterPro" id="IPR001048">
    <property type="entry name" value="Asp/Glu/Uridylate_kinase"/>
</dbReference>
<dbReference type="UniPathway" id="UPA00051">
    <property type="reaction ID" value="UER00462"/>
</dbReference>
<feature type="binding site" evidence="8">
    <location>
        <position position="228"/>
    </location>
    <ligand>
        <name>ATP</name>
        <dbReference type="ChEBI" id="CHEBI:30616"/>
    </ligand>
</feature>
<evidence type="ECO:0000256" key="6">
    <source>
        <dbReference type="ARBA" id="ARBA00022840"/>
    </source>
</evidence>
<evidence type="ECO:0000256" key="5">
    <source>
        <dbReference type="ARBA" id="ARBA00022777"/>
    </source>
</evidence>
<dbReference type="EC" id="2.7.2.4" evidence="9"/>
<dbReference type="InterPro" id="IPR042199">
    <property type="entry name" value="AsparK_Bifunc_asparK/hSer_DH"/>
</dbReference>
<keyword evidence="10" id="KW-0028">Amino-acid biosynthesis</keyword>
<comment type="pathway">
    <text evidence="10">Amino-acid biosynthesis; L-methionine biosynthesis via de novo pathway; L-homoserine from L-aspartate: step 1/3.</text>
</comment>
<dbReference type="InterPro" id="IPR045865">
    <property type="entry name" value="ACT-like_dom_sf"/>
</dbReference>
<dbReference type="Proteomes" id="UP000254737">
    <property type="component" value="Unassembled WGS sequence"/>
</dbReference>
<accession>A0A376G3A2</accession>
<keyword evidence="3 9" id="KW-0808">Transferase</keyword>
<dbReference type="UniPathway" id="UPA00034">
    <property type="reaction ID" value="UER00015"/>
</dbReference>
<gene>
    <name evidence="12" type="primary">lysC</name>
    <name evidence="12" type="ORF">NCTC13456_00345</name>
</gene>
<dbReference type="STRING" id="343874.GCA_000805695_00668"/>
<feature type="binding site" evidence="8">
    <location>
        <position position="119"/>
    </location>
    <ligand>
        <name>substrate</name>
    </ligand>
</feature>